<sequence length="994" mass="105052">METAQTVASDEGDSGTHKGQPAVHIVACADSNDTIAVDDALPGAFCAAGQRDAIEALVKDAPIVSGARSASVSKGECDDSLSARWPTPWSGPRRPPRGCMVALLGRCNVALAASAIAWLDRDDLLSLWHASPRTRTVLVDVLTTGPTSPCHALVHVDETSCPAERATAATVMHICPQDEPAWKRTGAAWLWLDVLPRLQSKCGLVEQMLARPSAFASGTLKDYVPGALERTILWAAATRCGAVVIVCLTLGDRLSDASTAYSRSGGFVKRAASASRVSAWLAGAMGAEDGKAADLATTDTWLSAMGLAAAAGRLGSDLLLTLAFQIAATNVATGRRFAERGQRIPEPTDPGKRASLARVRLILTLVCSLDQARHPTDPPRSADSQDGDDDARAARLLDRVRVDGLVDNVLRSHALRSQPLVGSALGEMCRRLRDIAVHGSSLKGCAAGALLAHVFVITSPIDHADGWHHRSWTMRTWTAVAPALAVAGTNPFWAGLHTQHGPTSALHESLAETADGVPLVNGASAMAGVDHTSASLHGSVVPITVGDRNHRDNKTTTTAALAEDDVDYHETTTRDGGLTLLGLFEHEIDLCVEVAARLPPWDLISLATVSRGALKSVWAAVCRASLDTSDNRLAGVTCGASVYIGSGSSVPLMPAPDADFAHALGALMLTCHRMPRMEMMADDVKALASLTLGADDASERLDALERDPNLPAMLADTVAYAARLGCGAVLVRCLEVAGRMEDVVRHNGRDLVADHRLGLWLNRQMCANRCAPTMTGIGGAWLPVAALAYAAGRERSLVLLSIACNRIHAMRPATTITTTVGTTTIITTTTATTTTIATTFWGPAGRRVCLGDSDTQSATSYAERLAVVIAACLAGLEDRRFCIEKERMVDMEAERDADEVFLHGMEPTVDFLIPRNWDALGAATSVIDIEADETLQEALRQVGAAEQTGRGARAATLCLTARFLVAPPGQPLPADSMRAYIANLLVRAASCNHH</sequence>
<dbReference type="Proteomes" id="UP001237152">
    <property type="component" value="Segment"/>
</dbReference>
<organism evidence="1 2">
    <name type="scientific">Pandoravirus celtis</name>
    <dbReference type="NCBI Taxonomy" id="2568002"/>
    <lineage>
        <taxon>Viruses</taxon>
        <taxon>Pandoravirus</taxon>
    </lineage>
</organism>
<reference evidence="1" key="1">
    <citation type="journal article" date="2019" name="Front. Microbiol.">
        <title>Pandoravirus Celtis Illustrates the Microevolution Processes at Work in the Giant Pandoraviridae Genomes.</title>
        <authorList>
            <person name="Legendre M."/>
            <person name="Alempic J.M."/>
            <person name="Philippe N."/>
            <person name="Lartigue A."/>
            <person name="Jeudy S."/>
            <person name="Poirot O."/>
            <person name="Ta N.T."/>
            <person name="Nin S."/>
            <person name="Coute Y."/>
            <person name="Abergel C."/>
            <person name="Claverie J.M."/>
        </authorList>
    </citation>
    <scope>NUCLEOTIDE SEQUENCE</scope>
</reference>
<evidence type="ECO:0000313" key="2">
    <source>
        <dbReference type="Proteomes" id="UP001237152"/>
    </source>
</evidence>
<proteinExistence type="predicted"/>
<dbReference type="EMBL" id="MK174290">
    <property type="protein sequence ID" value="QBZ81724.1"/>
    <property type="molecule type" value="Genomic_DNA"/>
</dbReference>
<protein>
    <submittedName>
        <fullName evidence="1">Uncharacterized protein</fullName>
    </submittedName>
</protein>
<gene>
    <name evidence="1" type="ORF">pclt_cds_1142</name>
</gene>
<name>A0A4D6EJ33_9VIRU</name>
<evidence type="ECO:0000313" key="1">
    <source>
        <dbReference type="EMBL" id="QBZ81724.1"/>
    </source>
</evidence>
<accession>A0A4D6EJ33</accession>